<keyword evidence="2" id="KW-1185">Reference proteome</keyword>
<protein>
    <recommendedName>
        <fullName evidence="3">Fungal-type protein kinase domain-containing protein</fullName>
    </recommendedName>
</protein>
<dbReference type="Proteomes" id="UP001215280">
    <property type="component" value="Unassembled WGS sequence"/>
</dbReference>
<gene>
    <name evidence="1" type="ORF">DFH07DRAFT_1056052</name>
</gene>
<accession>A0AAD7K587</accession>
<comment type="caution">
    <text evidence="1">The sequence shown here is derived from an EMBL/GenBank/DDBJ whole genome shotgun (WGS) entry which is preliminary data.</text>
</comment>
<dbReference type="EMBL" id="JARJLG010000008">
    <property type="protein sequence ID" value="KAJ7778623.1"/>
    <property type="molecule type" value="Genomic_DNA"/>
</dbReference>
<organism evidence="1 2">
    <name type="scientific">Mycena maculata</name>
    <dbReference type="NCBI Taxonomy" id="230809"/>
    <lineage>
        <taxon>Eukaryota</taxon>
        <taxon>Fungi</taxon>
        <taxon>Dikarya</taxon>
        <taxon>Basidiomycota</taxon>
        <taxon>Agaricomycotina</taxon>
        <taxon>Agaricomycetes</taxon>
        <taxon>Agaricomycetidae</taxon>
        <taxon>Agaricales</taxon>
        <taxon>Marasmiineae</taxon>
        <taxon>Mycenaceae</taxon>
        <taxon>Mycena</taxon>
    </lineage>
</organism>
<reference evidence="1" key="1">
    <citation type="submission" date="2023-03" db="EMBL/GenBank/DDBJ databases">
        <title>Massive genome expansion in bonnet fungi (Mycena s.s.) driven by repeated elements and novel gene families across ecological guilds.</title>
        <authorList>
            <consortium name="Lawrence Berkeley National Laboratory"/>
            <person name="Harder C.B."/>
            <person name="Miyauchi S."/>
            <person name="Viragh M."/>
            <person name="Kuo A."/>
            <person name="Thoen E."/>
            <person name="Andreopoulos B."/>
            <person name="Lu D."/>
            <person name="Skrede I."/>
            <person name="Drula E."/>
            <person name="Henrissat B."/>
            <person name="Morin E."/>
            <person name="Kohler A."/>
            <person name="Barry K."/>
            <person name="LaButti K."/>
            <person name="Morin E."/>
            <person name="Salamov A."/>
            <person name="Lipzen A."/>
            <person name="Mereny Z."/>
            <person name="Hegedus B."/>
            <person name="Baldrian P."/>
            <person name="Stursova M."/>
            <person name="Weitz H."/>
            <person name="Taylor A."/>
            <person name="Grigoriev I.V."/>
            <person name="Nagy L.G."/>
            <person name="Martin F."/>
            <person name="Kauserud H."/>
        </authorList>
    </citation>
    <scope>NUCLEOTIDE SEQUENCE</scope>
    <source>
        <strain evidence="1">CBHHK188m</strain>
    </source>
</reference>
<evidence type="ECO:0000313" key="2">
    <source>
        <dbReference type="Proteomes" id="UP001215280"/>
    </source>
</evidence>
<sequence>MSQPEPELSDSATSTSMKSRQVFVEPLFDPSSYTIKDVRAVFTDMILMTHYVHSNFPDLLNDTLSLSNIRFDRRASGETVGVLVDLDGVEHPSNPLGHPSTHGTIPFTAYDLLVQRRKKSESSWNDERSSLHTAKEVVNAAAPYDRYCHILEALFYILLWCISDVPNQTLGWMELGHVARHQLLCLVKHPKERESFMWDATDAFAQISAEFQPLIEVWLIPLWMLLSEAQFACRLVPDEQKSEKLDGILTWDKIADIIRGEGVNDLRIAALIPVPGEDDSDSDAW</sequence>
<evidence type="ECO:0008006" key="3">
    <source>
        <dbReference type="Google" id="ProtNLM"/>
    </source>
</evidence>
<dbReference type="AlphaFoldDB" id="A0AAD7K587"/>
<name>A0AAD7K587_9AGAR</name>
<proteinExistence type="predicted"/>
<evidence type="ECO:0000313" key="1">
    <source>
        <dbReference type="EMBL" id="KAJ7778623.1"/>
    </source>
</evidence>